<dbReference type="SMART" id="SM00028">
    <property type="entry name" value="TPR"/>
    <property type="match status" value="2"/>
</dbReference>
<dbReference type="Pfam" id="PF13181">
    <property type="entry name" value="TPR_8"/>
    <property type="match status" value="1"/>
</dbReference>
<organism evidence="2 3">
    <name type="scientific">Perkinsus olseni</name>
    <name type="common">Perkinsus atlanticus</name>
    <dbReference type="NCBI Taxonomy" id="32597"/>
    <lineage>
        <taxon>Eukaryota</taxon>
        <taxon>Sar</taxon>
        <taxon>Alveolata</taxon>
        <taxon>Perkinsozoa</taxon>
        <taxon>Perkinsea</taxon>
        <taxon>Perkinsida</taxon>
        <taxon>Perkinsidae</taxon>
        <taxon>Perkinsus</taxon>
    </lineage>
</organism>
<feature type="region of interest" description="Disordered" evidence="1">
    <location>
        <begin position="223"/>
        <end position="253"/>
    </location>
</feature>
<evidence type="ECO:0000256" key="1">
    <source>
        <dbReference type="SAM" id="MobiDB-lite"/>
    </source>
</evidence>
<gene>
    <name evidence="2" type="ORF">FOZ63_026519</name>
</gene>
<accession>A0A7J6RTR7</accession>
<feature type="compositionally biased region" description="Basic and acidic residues" evidence="1">
    <location>
        <begin position="333"/>
        <end position="342"/>
    </location>
</feature>
<dbReference type="OMA" id="QEFLKCW"/>
<evidence type="ECO:0000313" key="3">
    <source>
        <dbReference type="Proteomes" id="UP000553632"/>
    </source>
</evidence>
<name>A0A7J6RTR7_PEROL</name>
<dbReference type="EMBL" id="JABANO010023074">
    <property type="protein sequence ID" value="KAF4724129.1"/>
    <property type="molecule type" value="Genomic_DNA"/>
</dbReference>
<dbReference type="Proteomes" id="UP000553632">
    <property type="component" value="Unassembled WGS sequence"/>
</dbReference>
<dbReference type="InterPro" id="IPR011990">
    <property type="entry name" value="TPR-like_helical_dom_sf"/>
</dbReference>
<sequence>MSEEVQPHSPLKAFEDIDNEVAAAKRAYPVDHFRLLVVLEKSLRMRRAAFPESHPEVMAAMRDLCLECNTAVQTWMRAPQAPIAPPDSPYRSFTDVLERAEDLSEALGTLRERSLTYNTVGLYCRACGKLRTALKYFEKALALEYPDQEARTRLNLSATQSRLGKHLEAMLYASEAAIKLYETITRDLHAKQAYVNKDNRGKTGARSIPSSIIELPVHGSSVAGNDDASGTAEGQAEGSSASFEDGPPASSSSDFRERVVLLCTAYQHMAVEYEYTGNASAAINCYEQGLRLIAEHLEEDSTDPHSLAAIMRKGMDSVQRGLDARRTGTRGSINEDDKERSLRKVYAARSSSASGHSRLLSPASHGHELQTR</sequence>
<evidence type="ECO:0000313" key="2">
    <source>
        <dbReference type="EMBL" id="KAF4724129.1"/>
    </source>
</evidence>
<dbReference type="SUPFAM" id="SSF48452">
    <property type="entry name" value="TPR-like"/>
    <property type="match status" value="1"/>
</dbReference>
<dbReference type="Gene3D" id="1.25.40.10">
    <property type="entry name" value="Tetratricopeptide repeat domain"/>
    <property type="match status" value="1"/>
</dbReference>
<protein>
    <submittedName>
        <fullName evidence="2">Uncharacterized protein</fullName>
    </submittedName>
</protein>
<keyword evidence="3" id="KW-1185">Reference proteome</keyword>
<comment type="caution">
    <text evidence="2">The sequence shown here is derived from an EMBL/GenBank/DDBJ whole genome shotgun (WGS) entry which is preliminary data.</text>
</comment>
<dbReference type="AlphaFoldDB" id="A0A7J6RTR7"/>
<feature type="region of interest" description="Disordered" evidence="1">
    <location>
        <begin position="318"/>
        <end position="372"/>
    </location>
</feature>
<reference evidence="2 3" key="1">
    <citation type="submission" date="2020-04" db="EMBL/GenBank/DDBJ databases">
        <title>Perkinsus olseni comparative genomics.</title>
        <authorList>
            <person name="Bogema D.R."/>
        </authorList>
    </citation>
    <scope>NUCLEOTIDE SEQUENCE [LARGE SCALE GENOMIC DNA]</scope>
    <source>
        <strain evidence="2 3">ATCC PRA-207</strain>
    </source>
</reference>
<proteinExistence type="predicted"/>
<feature type="compositionally biased region" description="Low complexity" evidence="1">
    <location>
        <begin position="347"/>
        <end position="361"/>
    </location>
</feature>
<dbReference type="InterPro" id="IPR019734">
    <property type="entry name" value="TPR_rpt"/>
</dbReference>